<dbReference type="PROSITE" id="PS50021">
    <property type="entry name" value="CH"/>
    <property type="match status" value="2"/>
</dbReference>
<feature type="repeat" description="Filamin" evidence="4">
    <location>
        <begin position="757"/>
        <end position="849"/>
    </location>
</feature>
<feature type="repeat" description="Filamin" evidence="4">
    <location>
        <begin position="267"/>
        <end position="365"/>
    </location>
</feature>
<feature type="domain" description="Calponin-homology (CH)" evidence="5">
    <location>
        <begin position="157"/>
        <end position="260"/>
    </location>
</feature>
<evidence type="ECO:0000256" key="1">
    <source>
        <dbReference type="ARBA" id="ARBA00009238"/>
    </source>
</evidence>
<dbReference type="FunFam" id="1.10.418.10:FF:000008">
    <property type="entry name" value="Filamin-B isoform C"/>
    <property type="match status" value="1"/>
</dbReference>
<keyword evidence="2" id="KW-0677">Repeat</keyword>
<dbReference type="SMART" id="SM00033">
    <property type="entry name" value="CH"/>
    <property type="match status" value="2"/>
</dbReference>
<feature type="repeat" description="Filamin" evidence="4">
    <location>
        <begin position="1630"/>
        <end position="1725"/>
    </location>
</feature>
<organism evidence="6">
    <name type="scientific">Phallusia mammillata</name>
    <dbReference type="NCBI Taxonomy" id="59560"/>
    <lineage>
        <taxon>Eukaryota</taxon>
        <taxon>Metazoa</taxon>
        <taxon>Chordata</taxon>
        <taxon>Tunicata</taxon>
        <taxon>Ascidiacea</taxon>
        <taxon>Phlebobranchia</taxon>
        <taxon>Ascidiidae</taxon>
        <taxon>Phallusia</taxon>
    </lineage>
</organism>
<dbReference type="Pfam" id="PF00630">
    <property type="entry name" value="Filamin"/>
    <property type="match status" value="24"/>
</dbReference>
<feature type="repeat" description="Filamin" evidence="4">
    <location>
        <begin position="2032"/>
        <end position="2124"/>
    </location>
</feature>
<dbReference type="EMBL" id="LR785210">
    <property type="protein sequence ID" value="CAB3246486.1"/>
    <property type="molecule type" value="mRNA"/>
</dbReference>
<dbReference type="FunFam" id="2.60.40.10:FF:000007">
    <property type="entry name" value="Filamin-B isoform C"/>
    <property type="match status" value="4"/>
</dbReference>
<dbReference type="PROSITE" id="PS00019">
    <property type="entry name" value="ACTININ_1"/>
    <property type="match status" value="1"/>
</dbReference>
<reference evidence="6" key="1">
    <citation type="submission" date="2020-04" db="EMBL/GenBank/DDBJ databases">
        <authorList>
            <person name="Neveu A P."/>
        </authorList>
    </citation>
    <scope>NUCLEOTIDE SEQUENCE</scope>
    <source>
        <tissue evidence="6">Whole embryo</tissue>
    </source>
</reference>
<dbReference type="SUPFAM" id="SSF47576">
    <property type="entry name" value="Calponin-homology domain, CH-domain"/>
    <property type="match status" value="1"/>
</dbReference>
<dbReference type="FunFam" id="2.60.40.10:FF:000140">
    <property type="entry name" value="FiLamiN (Actin binding protein) homolog"/>
    <property type="match status" value="2"/>
</dbReference>
<accession>A0A6F9DCE0</accession>
<dbReference type="GO" id="GO:0051015">
    <property type="term" value="F:actin filament binding"/>
    <property type="evidence" value="ECO:0007669"/>
    <property type="project" value="InterPro"/>
</dbReference>
<dbReference type="PROSITE" id="PS00020">
    <property type="entry name" value="ACTININ_2"/>
    <property type="match status" value="1"/>
</dbReference>
<feature type="repeat" description="Filamin" evidence="4">
    <location>
        <begin position="1726"/>
        <end position="1822"/>
    </location>
</feature>
<dbReference type="InterPro" id="IPR036872">
    <property type="entry name" value="CH_dom_sf"/>
</dbReference>
<dbReference type="InterPro" id="IPR044801">
    <property type="entry name" value="Filamin"/>
</dbReference>
<dbReference type="InterPro" id="IPR001589">
    <property type="entry name" value="Actinin_actin-bd_CS"/>
</dbReference>
<dbReference type="Gene3D" id="2.60.40.10">
    <property type="entry name" value="Immunoglobulins"/>
    <property type="match status" value="24"/>
</dbReference>
<dbReference type="PANTHER" id="PTHR38537">
    <property type="entry name" value="JITTERBUG, ISOFORM N"/>
    <property type="match status" value="1"/>
</dbReference>
<dbReference type="CDD" id="cd21230">
    <property type="entry name" value="CH_FLN_rpt2"/>
    <property type="match status" value="1"/>
</dbReference>
<dbReference type="InterPro" id="IPR014756">
    <property type="entry name" value="Ig_E-set"/>
</dbReference>
<dbReference type="InterPro" id="IPR001715">
    <property type="entry name" value="CH_dom"/>
</dbReference>
<dbReference type="FunFam" id="2.60.40.10:FF:000118">
    <property type="entry name" value="filamin-C isoform X2"/>
    <property type="match status" value="1"/>
</dbReference>
<dbReference type="PROSITE" id="PS50194">
    <property type="entry name" value="FILAMIN_REPEAT"/>
    <property type="match status" value="24"/>
</dbReference>
<feature type="repeat" description="Filamin" evidence="4">
    <location>
        <begin position="1974"/>
        <end position="2032"/>
    </location>
</feature>
<evidence type="ECO:0000256" key="4">
    <source>
        <dbReference type="PROSITE-ProRule" id="PRU00087"/>
    </source>
</evidence>
<sequence>MENNTEACVSSGDYYDEEMPATERELAEDAPWKQIQKNTFTRWCNEHLKCINKRLANLETDLSDGLRLIALLEVLSQKKMERYNKRPNFRQMKLENVSVALKFLERERIKLVSIDSKAIVDGNLKLILGLVWTLILHYSISMPMWDDEDEEEEKAQATPKQRLLGWIQNKIPQMPITNFKNNWQDGIALGALVDNCAPGLCPDWEDWNPDDGKDNAAEAMKLADEWLGVPQVITPEEITNPNVDELSVMTYLSQFPKSKLKPGAPLRPKTNSKKARAYGKGVEPTGLKVGQPAPFTVETISAGSGELFVYLTDPEGHKQELKPVANNDKLKTFSVAYYPMIAGKYKVEVLFAGSGIQKSPFVVDVEDSPVDVSRVIAKGPGLQPGNVINAPTHFDVFTEGAGVGHVDVVIENPTGCQKSVVPSIKPISENVYRVTYTPEKNGPHQVHVMFAEETIPKSPFEVNISMPFNPAAVWAEGKGVDPEGLTIRQSAEFVVHTENAGDGKLEVKCIGPNGVTELVNVRDNGDGTHSCDYFPVKPGQYVIGITYSGKPASKSPYKVYISSPPDPSKVKVQGPGVEPGNIVGDPTYFDVLTSDSGKGNVEVTLVGPNGKKDLIPVQLESRGNDVIRGTYTPQQAGPHKLYVEFAGQPVPKSPYLVDISPSFNANACRAYGRGIQPTGVRMREKAEFHVSVENAGDADLKAVVKGPRGNEPVTIKKSSKPNVYDCEYYPLKAGDHTVSVTYGGKPIARSPFQVAVGNEAGPQKVRAYGPGLHEGKVGHSADFVVETTGSDVGQLGFSIEGPSQAQIDCEDRGDGSCDVKYYPTEAGEYAVHVICDDNDIKGSPFMAHIEPADAKTNPDKVKAFGPGLNSGEPVCGHPTTFTVDARHAGDKAPVDVYAKTAEGEDIPVKIKENHDGTYECSYSPQKPIKHTIIPSYDGVAVKDSPFRVAVQENSYPDKVKVYGPGVESGLKAEEPTYFTVDCSKAGSGDVSIGIKCAAGVIAPTERDVEFEIIKNEASDTFTVKYTPPGAGEHTIMALFADKKVPNTPIVVNVASSHNANRVRAEGPGIEPDEAQCGVPTEFKIFTRGAGKAKPDVQFKPARGSYRAPAKEPEIIDNKDDTYTVKYTPHSDGPMDVDVTYGGDRIPNSPFPVTVAPQLDVSQVNVKGLDEKMEVGVPKVFDVLTAGAGGKGKVDVDVISPSKLPVHCHEKDISRGKEISFTPEEEGPYEIEVKYDEVPVKGSPFTVEALVPPDASKVRAYGPGLSEGVVGKSAPFTIETKDAGNGGLGLTVEGPCEAKIECIDQGDGSCSVSYLPTEPGDYKINVLFADEHIPGSPFNALIEPQFDASKVNMVGPGLEEGKVGSPSHFDVDCTNAGVAPLNVEVFNDDGSSVPVNVRDNGDGTHSVTFVPDKPGQEAIHVTYGGVGVPKSPKTVEVKPDIDTSSIRTYGPGVEREGVLADVDTTFTVDACSLAPHGGNHIKANVVAPDGHSYPAEVIDNNLGTYTVNYMPIEKGTHEVAVTYDDVPVPGSPFPVDVDEGCDPSKVRAHGPGLEKGTTNKPAKFTVDTRGAGTGGLGLAIEGPSDAKITCTDSKNGTCAVEYFPTAPGDYEVNITYGGENIPGSPFLVSVKDVVDPSKVECKGPGLSPGVRANIPQKFEVDCTKAGVAPLQVAVKGPRGIKEDVDIVDNHDGTYSVGYTPSKEGSYQVQVLYADEEIPRSPFRIRAQPTHDATKVKCTGPGVAASGVPASLPVEFDIDATDAGDGVLAVQITDSNGNPKKATIRDNKDGTYTVAYVPDLAGRYTISVKYGGDEIPYSPYRIRAHPSGDASKCLVTGDGLGPTIVIGEEAVISVNPNGAGNGKVTCSVVKPDGGQLEADVVENKDGTFDIFYTAPEPGSYTINVQFGGVDVVDSPYRVTADHGSKPVEVIEDLVQTTEVAPAYSYMNGDNRAIDQVDGADSLRPVMLMFDIPTRHGKLTSEVTTPSNSKEVPTIKDNKDGTISVQYQPHETGLHDMSIYLDNEHISGSPIQFYADVVAPGHVTAYGPGLVTGKVGEPANFTIVTKDAGAGGLALAVEGPSKAEIFCEDNKDGTCSVSYLPTAPGEYTITVKFDDQDIPGSPFLANIAGGPDQRKSKLAYGTTSDVALKINECDLSILAASIVAPSGHKEDCCLKKLHNGHIGISFTPKEIGEHLVNVTKRGQHVTNSPFHIMVGESEIGDASKVKVTGDGCKKCCVMEKTNFLVDTRNAGYGGLGLSIEGPSKVDINCEDMEDGVCKVTYTPQEAGNYIVNVKFADKHVPGSPFTVKCDGEGAVQKHSITRQQKAASVATVGSTCDLNLKIPENWKHSLSTTSRPSSASSSYSQSYSRMEQTSYKSSSLGGAQTQTYVQEKFGGPVSNTSSSSPFVPKFTKNLTKFGTFEHPIYNKGAGVADLTAEVKNPSGHKEDAEIVETDQNAYSIRFVPKEMGVHTVSVRYLNQHVPGSPFQFTVGPLGEGGAKKVTASGPGLEAATVKVPADFCIWTREAGAGGLSIAVEGPSKAEINFEDRKDGSCGVSYVVTEPGEYEVSVRFNDEHIPNSPFPVHVSGVGSGAVDSSRFKSDSSKVKSFGSGLRRAKIGENNSFTVDCGNAGSNMLLVGIHGPSTPCEEVHVKHMGHKRYTVTYTARESGQYLLIVKWGEEHIPGSPFQVTVP</sequence>
<dbReference type="FunFam" id="2.60.40.10:FF:000157">
    <property type="entry name" value="filamin-C isoform X1"/>
    <property type="match status" value="1"/>
</dbReference>
<name>A0A6F9DCE0_9ASCI</name>
<feature type="repeat" description="Filamin" evidence="4">
    <location>
        <begin position="562"/>
        <end position="659"/>
    </location>
</feature>
<feature type="repeat" description="Filamin" evidence="4">
    <location>
        <begin position="1249"/>
        <end position="1341"/>
    </location>
</feature>
<dbReference type="FunFam" id="2.60.40.10:FF:000096">
    <property type="entry name" value="filamin-C isoform X2"/>
    <property type="match status" value="1"/>
</dbReference>
<dbReference type="Pfam" id="PF00307">
    <property type="entry name" value="CH"/>
    <property type="match status" value="2"/>
</dbReference>
<feature type="repeat" description="Filamin" evidence="4">
    <location>
        <begin position="1054"/>
        <end position="1154"/>
    </location>
</feature>
<dbReference type="InterPro" id="IPR001298">
    <property type="entry name" value="Filamin/ABP280_rpt"/>
</dbReference>
<feature type="repeat" description="Filamin" evidence="4">
    <location>
        <begin position="1537"/>
        <end position="1629"/>
    </location>
</feature>
<dbReference type="FunFam" id="2.60.40.10:FF:000001">
    <property type="entry name" value="Filamin-C isoform b"/>
    <property type="match status" value="5"/>
</dbReference>
<proteinExistence type="evidence at transcript level"/>
<feature type="repeat" description="Filamin" evidence="4">
    <location>
        <begin position="853"/>
        <end position="950"/>
    </location>
</feature>
<feature type="repeat" description="Filamin" evidence="4">
    <location>
        <begin position="951"/>
        <end position="1053"/>
    </location>
</feature>
<feature type="repeat" description="Filamin" evidence="4">
    <location>
        <begin position="1342"/>
        <end position="1436"/>
    </location>
</feature>
<feature type="repeat" description="Filamin" evidence="4">
    <location>
        <begin position="1823"/>
        <end position="1918"/>
    </location>
</feature>
<dbReference type="CDD" id="cd21311">
    <property type="entry name" value="CH_dFLNA-like_rpt1"/>
    <property type="match status" value="1"/>
</dbReference>
<dbReference type="FunFam" id="1.10.418.10:FF:000006">
    <property type="entry name" value="Filamin-B isoform A"/>
    <property type="match status" value="1"/>
</dbReference>
<feature type="repeat" description="Filamin" evidence="4">
    <location>
        <begin position="660"/>
        <end position="756"/>
    </location>
</feature>
<evidence type="ECO:0000256" key="2">
    <source>
        <dbReference type="ARBA" id="ARBA00022737"/>
    </source>
</evidence>
<feature type="repeat" description="Filamin" evidence="4">
    <location>
        <begin position="465"/>
        <end position="561"/>
    </location>
</feature>
<feature type="repeat" description="Filamin" evidence="4">
    <location>
        <begin position="1437"/>
        <end position="1536"/>
    </location>
</feature>
<keyword evidence="3" id="KW-0009">Actin-binding</keyword>
<dbReference type="SUPFAM" id="SSF81296">
    <property type="entry name" value="E set domains"/>
    <property type="match status" value="24"/>
</dbReference>
<evidence type="ECO:0000256" key="3">
    <source>
        <dbReference type="ARBA" id="ARBA00023203"/>
    </source>
</evidence>
<comment type="similarity">
    <text evidence="1">Belongs to the filamin family.</text>
</comment>
<dbReference type="InterPro" id="IPR013783">
    <property type="entry name" value="Ig-like_fold"/>
</dbReference>
<dbReference type="SMART" id="SM00557">
    <property type="entry name" value="IG_FLMN"/>
    <property type="match status" value="24"/>
</dbReference>
<dbReference type="PANTHER" id="PTHR38537:SF8">
    <property type="entry name" value="FILAMIN-A"/>
    <property type="match status" value="1"/>
</dbReference>
<feature type="repeat" description="Filamin" evidence="4">
    <location>
        <begin position="2594"/>
        <end position="2688"/>
    </location>
</feature>
<feature type="repeat" description="Filamin" evidence="4">
    <location>
        <begin position="2125"/>
        <end position="2211"/>
    </location>
</feature>
<evidence type="ECO:0000259" key="5">
    <source>
        <dbReference type="PROSITE" id="PS50021"/>
    </source>
</evidence>
<dbReference type="InterPro" id="IPR017868">
    <property type="entry name" value="Filamin/ABP280_repeat-like"/>
</dbReference>
<feature type="repeat" description="Filamin" evidence="4">
    <location>
        <begin position="367"/>
        <end position="464"/>
    </location>
</feature>
<feature type="repeat" description="Filamin" evidence="4">
    <location>
        <begin position="1155"/>
        <end position="1248"/>
    </location>
</feature>
<gene>
    <name evidence="6" type="primary">Flnc</name>
</gene>
<dbReference type="GO" id="GO:0030036">
    <property type="term" value="P:actin cytoskeleton organization"/>
    <property type="evidence" value="ECO:0007669"/>
    <property type="project" value="InterPro"/>
</dbReference>
<feature type="repeat" description="Filamin" evidence="4">
    <location>
        <begin position="2490"/>
        <end position="2582"/>
    </location>
</feature>
<feature type="domain" description="Calponin-homology (CH)" evidence="5">
    <location>
        <begin position="34"/>
        <end position="139"/>
    </location>
</feature>
<protein>
    <submittedName>
        <fullName evidence="6">Filamin-C-like</fullName>
    </submittedName>
</protein>
<dbReference type="Gene3D" id="1.10.418.10">
    <property type="entry name" value="Calponin-like domain"/>
    <property type="match status" value="2"/>
</dbReference>
<feature type="repeat" description="Filamin" evidence="4">
    <location>
        <begin position="2214"/>
        <end position="2306"/>
    </location>
</feature>
<evidence type="ECO:0000313" key="6">
    <source>
        <dbReference type="EMBL" id="CAB3246486.1"/>
    </source>
</evidence>
<feature type="repeat" description="Filamin" evidence="4">
    <location>
        <begin position="2392"/>
        <end position="2487"/>
    </location>
</feature>